<feature type="compositionally biased region" description="Polar residues" evidence="13">
    <location>
        <begin position="377"/>
        <end position="392"/>
    </location>
</feature>
<dbReference type="Pfam" id="PF00270">
    <property type="entry name" value="DEAD"/>
    <property type="match status" value="1"/>
</dbReference>
<keyword evidence="8" id="KW-0067">ATP-binding</keyword>
<evidence type="ECO:0000256" key="6">
    <source>
        <dbReference type="ARBA" id="ARBA00022801"/>
    </source>
</evidence>
<dbReference type="GO" id="GO:0005524">
    <property type="term" value="F:ATP binding"/>
    <property type="evidence" value="ECO:0007669"/>
    <property type="project" value="UniProtKB-KW"/>
</dbReference>
<evidence type="ECO:0000256" key="8">
    <source>
        <dbReference type="ARBA" id="ARBA00022840"/>
    </source>
</evidence>
<keyword evidence="4" id="KW-0547">Nucleotide-binding</keyword>
<feature type="domain" description="Tudor" evidence="14">
    <location>
        <begin position="1672"/>
        <end position="1734"/>
    </location>
</feature>
<evidence type="ECO:0000313" key="16">
    <source>
        <dbReference type="EMBL" id="JAQ01963.1"/>
    </source>
</evidence>
<feature type="domain" description="Helicase ATP-binding" evidence="15">
    <location>
        <begin position="925"/>
        <end position="1116"/>
    </location>
</feature>
<dbReference type="InterPro" id="IPR027417">
    <property type="entry name" value="P-loop_NTPase"/>
</dbReference>
<feature type="region of interest" description="Disordered" evidence="13">
    <location>
        <begin position="517"/>
        <end position="609"/>
    </location>
</feature>
<dbReference type="SMART" id="SM00333">
    <property type="entry name" value="TUDOR"/>
    <property type="match status" value="2"/>
</dbReference>
<feature type="region of interest" description="Disordered" evidence="13">
    <location>
        <begin position="768"/>
        <end position="790"/>
    </location>
</feature>
<accession>A0A146L029</accession>
<evidence type="ECO:0000256" key="2">
    <source>
        <dbReference type="ARBA" id="ARBA00022473"/>
    </source>
</evidence>
<dbReference type="PROSITE" id="PS50304">
    <property type="entry name" value="TUDOR"/>
    <property type="match status" value="1"/>
</dbReference>
<evidence type="ECO:0000256" key="7">
    <source>
        <dbReference type="ARBA" id="ARBA00022806"/>
    </source>
</evidence>
<dbReference type="GO" id="GO:0007283">
    <property type="term" value="P:spermatogenesis"/>
    <property type="evidence" value="ECO:0007669"/>
    <property type="project" value="UniProtKB-KW"/>
</dbReference>
<dbReference type="PANTHER" id="PTHR22655">
    <property type="entry name" value="ATP-DEPENDENT RNA HELICASE TDRD12-RELATED"/>
    <property type="match status" value="1"/>
</dbReference>
<dbReference type="SMART" id="SM00487">
    <property type="entry name" value="DEXDc"/>
    <property type="match status" value="1"/>
</dbReference>
<feature type="compositionally biased region" description="Low complexity" evidence="13">
    <location>
        <begin position="781"/>
        <end position="790"/>
    </location>
</feature>
<feature type="region of interest" description="Disordered" evidence="13">
    <location>
        <begin position="365"/>
        <end position="400"/>
    </location>
</feature>
<dbReference type="SUPFAM" id="SSF52540">
    <property type="entry name" value="P-loop containing nucleoside triphosphate hydrolases"/>
    <property type="match status" value="1"/>
</dbReference>
<name>A0A146L029_LYGHE</name>
<evidence type="ECO:0000259" key="15">
    <source>
        <dbReference type="PROSITE" id="PS51192"/>
    </source>
</evidence>
<proteinExistence type="predicted"/>
<keyword evidence="2" id="KW-0217">Developmental protein</keyword>
<feature type="region of interest" description="Disordered" evidence="13">
    <location>
        <begin position="805"/>
        <end position="864"/>
    </location>
</feature>
<dbReference type="PROSITE" id="PS51192">
    <property type="entry name" value="HELICASE_ATP_BIND_1"/>
    <property type="match status" value="1"/>
</dbReference>
<evidence type="ECO:0000256" key="12">
    <source>
        <dbReference type="ARBA" id="ARBA00047984"/>
    </source>
</evidence>
<dbReference type="GO" id="GO:0051321">
    <property type="term" value="P:meiotic cell cycle"/>
    <property type="evidence" value="ECO:0007669"/>
    <property type="project" value="UniProtKB-KW"/>
</dbReference>
<keyword evidence="3" id="KW-0677">Repeat</keyword>
<feature type="non-terminal residue" evidence="16">
    <location>
        <position position="1786"/>
    </location>
</feature>
<dbReference type="Gene3D" id="2.30.30.140">
    <property type="match status" value="2"/>
</dbReference>
<dbReference type="GO" id="GO:0003676">
    <property type="term" value="F:nucleic acid binding"/>
    <property type="evidence" value="ECO:0007669"/>
    <property type="project" value="InterPro"/>
</dbReference>
<feature type="compositionally biased region" description="Polar residues" evidence="13">
    <location>
        <begin position="817"/>
        <end position="832"/>
    </location>
</feature>
<gene>
    <name evidence="16" type="primary">TDRD12</name>
    <name evidence="16" type="ORF">g.86994</name>
</gene>
<keyword evidence="7" id="KW-0347">Helicase</keyword>
<keyword evidence="5" id="KW-0221">Differentiation</keyword>
<dbReference type="PANTHER" id="PTHR22655:SF2">
    <property type="entry name" value="ATP-DEPENDENT RNA HELICASE TDRD12-RELATED"/>
    <property type="match status" value="1"/>
</dbReference>
<dbReference type="InterPro" id="IPR002999">
    <property type="entry name" value="Tudor"/>
</dbReference>
<evidence type="ECO:0000256" key="4">
    <source>
        <dbReference type="ARBA" id="ARBA00022741"/>
    </source>
</evidence>
<dbReference type="InterPro" id="IPR014001">
    <property type="entry name" value="Helicase_ATP-bd"/>
</dbReference>
<dbReference type="GO" id="GO:0042078">
    <property type="term" value="P:germ-line stem cell division"/>
    <property type="evidence" value="ECO:0007669"/>
    <property type="project" value="TreeGrafter"/>
</dbReference>
<dbReference type="EMBL" id="GDHC01016666">
    <property type="protein sequence ID" value="JAQ01963.1"/>
    <property type="molecule type" value="Transcribed_RNA"/>
</dbReference>
<evidence type="ECO:0000256" key="3">
    <source>
        <dbReference type="ARBA" id="ARBA00022737"/>
    </source>
</evidence>
<evidence type="ECO:0000256" key="11">
    <source>
        <dbReference type="ARBA" id="ARBA00023254"/>
    </source>
</evidence>
<dbReference type="EC" id="3.6.4.13" evidence="1"/>
<comment type="catalytic activity">
    <reaction evidence="12">
        <text>ATP + H2O = ADP + phosphate + H(+)</text>
        <dbReference type="Rhea" id="RHEA:13065"/>
        <dbReference type="ChEBI" id="CHEBI:15377"/>
        <dbReference type="ChEBI" id="CHEBI:15378"/>
        <dbReference type="ChEBI" id="CHEBI:30616"/>
        <dbReference type="ChEBI" id="CHEBI:43474"/>
        <dbReference type="ChEBI" id="CHEBI:456216"/>
        <dbReference type="EC" id="3.6.4.13"/>
    </reaction>
</comment>
<keyword evidence="6" id="KW-0378">Hydrolase</keyword>
<dbReference type="GO" id="GO:0003724">
    <property type="term" value="F:RNA helicase activity"/>
    <property type="evidence" value="ECO:0007669"/>
    <property type="project" value="UniProtKB-EC"/>
</dbReference>
<dbReference type="Gene3D" id="3.40.50.300">
    <property type="entry name" value="P-loop containing nucleotide triphosphate hydrolases"/>
    <property type="match status" value="1"/>
</dbReference>
<reference evidence="16" key="1">
    <citation type="journal article" date="2016" name="Gigascience">
        <title>De novo construction of an expanded transcriptome assembly for the western tarnished plant bug, Lygus hesperus.</title>
        <authorList>
            <person name="Tassone E.E."/>
            <person name="Geib S.M."/>
            <person name="Hall B."/>
            <person name="Fabrick J.A."/>
            <person name="Brent C.S."/>
            <person name="Hull J.J."/>
        </authorList>
    </citation>
    <scope>NUCLEOTIDE SEQUENCE</scope>
</reference>
<feature type="compositionally biased region" description="Low complexity" evidence="13">
    <location>
        <begin position="365"/>
        <end position="376"/>
    </location>
</feature>
<organism evidence="16">
    <name type="scientific">Lygus hesperus</name>
    <name type="common">Western plant bug</name>
    <dbReference type="NCBI Taxonomy" id="30085"/>
    <lineage>
        <taxon>Eukaryota</taxon>
        <taxon>Metazoa</taxon>
        <taxon>Ecdysozoa</taxon>
        <taxon>Arthropoda</taxon>
        <taxon>Hexapoda</taxon>
        <taxon>Insecta</taxon>
        <taxon>Pterygota</taxon>
        <taxon>Neoptera</taxon>
        <taxon>Paraneoptera</taxon>
        <taxon>Hemiptera</taxon>
        <taxon>Heteroptera</taxon>
        <taxon>Panheteroptera</taxon>
        <taxon>Cimicomorpha</taxon>
        <taxon>Miridae</taxon>
        <taxon>Mirini</taxon>
        <taxon>Lygus</taxon>
    </lineage>
</organism>
<dbReference type="GO" id="GO:0016787">
    <property type="term" value="F:hydrolase activity"/>
    <property type="evidence" value="ECO:0007669"/>
    <property type="project" value="UniProtKB-KW"/>
</dbReference>
<feature type="compositionally biased region" description="Low complexity" evidence="13">
    <location>
        <begin position="552"/>
        <end position="570"/>
    </location>
</feature>
<evidence type="ECO:0000259" key="14">
    <source>
        <dbReference type="PROSITE" id="PS50304"/>
    </source>
</evidence>
<protein>
    <recommendedName>
        <fullName evidence="1">RNA helicase</fullName>
        <ecNumber evidence="1">3.6.4.13</ecNumber>
    </recommendedName>
</protein>
<evidence type="ECO:0000256" key="5">
    <source>
        <dbReference type="ARBA" id="ARBA00022782"/>
    </source>
</evidence>
<dbReference type="Pfam" id="PF00567">
    <property type="entry name" value="TUDOR"/>
    <property type="match status" value="2"/>
</dbReference>
<keyword evidence="10" id="KW-0943">RNA-mediated gene silencing</keyword>
<evidence type="ECO:0000256" key="10">
    <source>
        <dbReference type="ARBA" id="ARBA00023158"/>
    </source>
</evidence>
<dbReference type="SUPFAM" id="SSF63748">
    <property type="entry name" value="Tudor/PWWP/MBT"/>
    <property type="match status" value="2"/>
</dbReference>
<evidence type="ECO:0000256" key="1">
    <source>
        <dbReference type="ARBA" id="ARBA00012552"/>
    </source>
</evidence>
<keyword evidence="9" id="KW-0744">Spermatogenesis</keyword>
<dbReference type="GO" id="GO:0031047">
    <property type="term" value="P:regulatory ncRNA-mediated gene silencing"/>
    <property type="evidence" value="ECO:0007669"/>
    <property type="project" value="UniProtKB-KW"/>
</dbReference>
<keyword evidence="11" id="KW-0469">Meiosis</keyword>
<evidence type="ECO:0000256" key="9">
    <source>
        <dbReference type="ARBA" id="ARBA00022871"/>
    </source>
</evidence>
<sequence length="1786" mass="200446">MAHEVEDGPVSVVKIVNPCLYWVRCPTCLSILDVHKILESSSLTKATQLERGDRLVVRSLDGRLYRAVLQGPATIKWAKKGMPYYKMFFIDTLEIFVVGLEQIFQVNHRTIMNDLVQQLHLVGIEYGKAVGNLESGVYNMDEDAHLEAQRREIFRELKQVEGVEFEVKRKCENVLLGKMKLMKSEDKKYLNLLRFLIDRRLAQYNENLMSVVMMSEWMDKVLEERKAVQDLLFPPPLIVEPKEVLSRKLPPPPPVVFDQEQFLHLKNITKDLGSTNILDRIVPNPKVESFAEMNQRYRMLSRYESVLRKNAPISKEQKFEYTSDSSSLAGGFVDVEVKNNEDRWIHPPTSSEDSLSSVHPASSVDLLTNDSDLNDTISSSDSELPTTENNPKFVSESWEQKRPKNYIRASEVETSPTNQLGNEERVSFGRGMMFQKYLSSPRHHKSASVDADEVHTAGQFDDANPGITPKDTSCVCNVFPGDDSFIDFIDGFLDESGDSEVCYGDVVRMNKNENFVPSPVEARPVRPSSTASLPQPLPIPEGDIQAGDLSAEESVSSLSSSRSSSVSSRSVNLPNLLPINKRRGKSEQKPNPKSGGDFAHSSPNNKSSLAEKFSDCVGRVNSHGGGTNISLKPTTNCNGQFTKEITNGSDFPRPTLSIIGRGKFLEERFNLHKVPQVSSPGESIKAPDSADDAALKEIMTDESIISAKVGLQSSSPVKGFGRGTIFKKPVLLQKLLGSTTLPSQRSIGMTNKLTDDGPVVAVKSTMQRNEVEKAKPNSNQSSVKVTSLSVSTRQDKLEEALKKMSIQANSDDVDDGSSGTESGDLPQPQTKPLLTEFVDESEKQEPTSASDDEKESNTSHLPHNLGHLFLDREDRALKISSGILHGATGILPAKYLSNLHINDHILTNARYHKVDFLTRPQYYGIPAVLKMKNVVFVGPNKSKKSSAFVIPLLSLLMDETYYSPLRRGNGPRCVFVAPTSDRVKTLGRLCSTFCGARLITITTYGGGLELERKNELTSGCDILITTPRCWLRLLKYPVVTNLSRLCHLVLDRFDVLSDLFSPELKTISLKMVELTNIRAKSEALSSLSVQTILSSEQWSPAVEQVVTKLLNKPVVVITSYLEAMLYARIRPKVTLVESGARLSKLMDLVDAHSSEKVVVVCVTPEEVTEVRKACSAKYISIVAHENMARSLITEVNPQWNNSKLPPLLICSDAVIYDLGITDAQVLIHFTLPDTKTKFGERFVVLRDHLPDRLLNPKVAPPNCVVHIMFDEACEAPFPCIVDFLRRVSVKIPDNAYEVVKDIERKKEEGKTTAPFCENILQMGSCYKVSSCRSRHVALAAQDTPKNHLMSYGLIKVQIIHVHSAVKYSARILAHNPNVNGSGGWTKYKSEFTTLTLELGSFYASPANRRQHGRPKEGDLVAYQEHLDHPFSRARVLNIVKRNKHQEPTEVRIFLVDEGIEKHCETHSLIELPDHLKKYPDQAVYIYLANLKPVDLDTTWSYAAKKLMDKEIHRSEIDDKADQDVVGKILFTIGRNCVVENLRWCQHTRYNQCFFTRDLRQLLLNSGCGIDNPEYSSNLFDICSSANMMCGLYHSSEEKTLTSDEKMASETEHKEPPRWAHLPRDEGFVKVNTVVDESPSLFYVKMPSVHRQLEELESDLTTHMNNYKEIMKNPQVGDVCAVECPQDSEGEPKWNRGLIYEISGEEASIFFVDYGDRKTMGLANLYSIPWKYVIKLPFQAIECKLAGVFPSDDEKHWSEAANIEFHNMVSKNYYWGEFYVKVVDLDF</sequence>
<dbReference type="InterPro" id="IPR011545">
    <property type="entry name" value="DEAD/DEAH_box_helicase_dom"/>
</dbReference>
<dbReference type="CDD" id="cd20435">
    <property type="entry name" value="Tudor_TDRD12_rpt2"/>
    <property type="match status" value="1"/>
</dbReference>
<evidence type="ECO:0000256" key="13">
    <source>
        <dbReference type="SAM" id="MobiDB-lite"/>
    </source>
</evidence>